<proteinExistence type="predicted"/>
<accession>A0A7Y6EWN3</accession>
<dbReference type="Proteomes" id="UP000526125">
    <property type="component" value="Unassembled WGS sequence"/>
</dbReference>
<dbReference type="InterPro" id="IPR015927">
    <property type="entry name" value="Peptidase_S24_S26A/B/C"/>
</dbReference>
<dbReference type="Pfam" id="PF01381">
    <property type="entry name" value="HTH_3"/>
    <property type="match status" value="1"/>
</dbReference>
<dbReference type="GO" id="GO:0003677">
    <property type="term" value="F:DNA binding"/>
    <property type="evidence" value="ECO:0007669"/>
    <property type="project" value="InterPro"/>
</dbReference>
<dbReference type="InterPro" id="IPR001387">
    <property type="entry name" value="Cro/C1-type_HTH"/>
</dbReference>
<dbReference type="PANTHER" id="PTHR33516">
    <property type="entry name" value="LEXA REPRESSOR"/>
    <property type="match status" value="1"/>
</dbReference>
<dbReference type="AlphaFoldDB" id="A0A7Y6EWN3"/>
<keyword evidence="3" id="KW-1185">Reference proteome</keyword>
<dbReference type="PROSITE" id="PS50943">
    <property type="entry name" value="HTH_CROC1"/>
    <property type="match status" value="1"/>
</dbReference>
<evidence type="ECO:0000259" key="1">
    <source>
        <dbReference type="PROSITE" id="PS50943"/>
    </source>
</evidence>
<evidence type="ECO:0000313" key="3">
    <source>
        <dbReference type="Proteomes" id="UP000526125"/>
    </source>
</evidence>
<dbReference type="EMBL" id="JABMCB010000190">
    <property type="protein sequence ID" value="NUU76944.1"/>
    <property type="molecule type" value="Genomic_DNA"/>
</dbReference>
<organism evidence="2 3">
    <name type="scientific">Paenibacillus xylanilyticus</name>
    <dbReference type="NCBI Taxonomy" id="248903"/>
    <lineage>
        <taxon>Bacteria</taxon>
        <taxon>Bacillati</taxon>
        <taxon>Bacillota</taxon>
        <taxon>Bacilli</taxon>
        <taxon>Bacillales</taxon>
        <taxon>Paenibacillaceae</taxon>
        <taxon>Paenibacillus</taxon>
    </lineage>
</organism>
<reference evidence="2 3" key="1">
    <citation type="submission" date="2020-05" db="EMBL/GenBank/DDBJ databases">
        <title>Genome Sequencing of Type Strains.</title>
        <authorList>
            <person name="Lemaire J.F."/>
            <person name="Inderbitzin P."/>
            <person name="Gregorio O.A."/>
            <person name="Collins S.B."/>
            <person name="Wespe N."/>
            <person name="Knight-Connoni V."/>
        </authorList>
    </citation>
    <scope>NUCLEOTIDE SEQUENCE [LARGE SCALE GENOMIC DNA]</scope>
    <source>
        <strain evidence="2 3">LMG 21957</strain>
    </source>
</reference>
<protein>
    <submittedName>
        <fullName evidence="2">Helix-turn-helix domain-containing protein</fullName>
    </submittedName>
</protein>
<dbReference type="Gene3D" id="1.10.260.40">
    <property type="entry name" value="lambda repressor-like DNA-binding domains"/>
    <property type="match status" value="1"/>
</dbReference>
<feature type="domain" description="HTH cro/C1-type" evidence="1">
    <location>
        <begin position="21"/>
        <end position="75"/>
    </location>
</feature>
<dbReference type="InterPro" id="IPR036286">
    <property type="entry name" value="LexA/Signal_pep-like_sf"/>
</dbReference>
<dbReference type="SUPFAM" id="SSF51306">
    <property type="entry name" value="LexA/Signal peptidase"/>
    <property type="match status" value="1"/>
</dbReference>
<dbReference type="PANTHER" id="PTHR33516:SF2">
    <property type="entry name" value="LEXA REPRESSOR-RELATED"/>
    <property type="match status" value="1"/>
</dbReference>
<comment type="caution">
    <text evidence="2">The sequence shown here is derived from an EMBL/GenBank/DDBJ whole genome shotgun (WGS) entry which is preliminary data.</text>
</comment>
<dbReference type="SUPFAM" id="SSF47413">
    <property type="entry name" value="lambda repressor-like DNA-binding domains"/>
    <property type="match status" value="1"/>
</dbReference>
<dbReference type="InterPro" id="IPR010982">
    <property type="entry name" value="Lambda_DNA-bd_dom_sf"/>
</dbReference>
<dbReference type="CDD" id="cd06529">
    <property type="entry name" value="S24_LexA-like"/>
    <property type="match status" value="1"/>
</dbReference>
<dbReference type="RefSeq" id="WP_175396638.1">
    <property type="nucleotide sequence ID" value="NZ_JABMCB010000190.1"/>
</dbReference>
<dbReference type="SMART" id="SM00530">
    <property type="entry name" value="HTH_XRE"/>
    <property type="match status" value="1"/>
</dbReference>
<dbReference type="InterPro" id="IPR039418">
    <property type="entry name" value="LexA-like"/>
</dbReference>
<dbReference type="InterPro" id="IPR050077">
    <property type="entry name" value="LexA_repressor"/>
</dbReference>
<sequence length="221" mass="24487">MERGKHTEFEMKIREAIADNLKALVKEKKLSQRKLSEITGIPTSTLSDYFNARSLALPGNVQKLALALDVPKHRIDPSYGEAIEVPMSSPNRIPLVGTICAGDGLLADQNIEEYIYYPFPNKRQPDFALRVKGDSMIGAGINNGDIVYMKKSSWAENNGQIVAALLNDSEEGVLKRMKWSEGVPAISLVPENENFDTITALPNEIKVCGVYMGHFNVYSQD</sequence>
<dbReference type="Gene3D" id="2.10.109.10">
    <property type="entry name" value="Umud Fragment, subunit A"/>
    <property type="match status" value="1"/>
</dbReference>
<dbReference type="CDD" id="cd00093">
    <property type="entry name" value="HTH_XRE"/>
    <property type="match status" value="1"/>
</dbReference>
<name>A0A7Y6EWN3_9BACL</name>
<evidence type="ECO:0000313" key="2">
    <source>
        <dbReference type="EMBL" id="NUU76944.1"/>
    </source>
</evidence>
<dbReference type="Pfam" id="PF00717">
    <property type="entry name" value="Peptidase_S24"/>
    <property type="match status" value="1"/>
</dbReference>
<gene>
    <name evidence="2" type="ORF">HP552_17165</name>
</gene>